<dbReference type="EMBL" id="CP150886">
    <property type="protein sequence ID" value="WZB87753.1"/>
    <property type="molecule type" value="Genomic_DNA"/>
</dbReference>
<keyword evidence="1" id="KW-0732">Signal</keyword>
<evidence type="ECO:0000313" key="2">
    <source>
        <dbReference type="EMBL" id="WZB87753.1"/>
    </source>
</evidence>
<gene>
    <name evidence="2" type="ORF">WJM97_20735</name>
</gene>
<reference evidence="2 3" key="1">
    <citation type="submission" date="2024-04" db="EMBL/GenBank/DDBJ databases">
        <title>Okeanomitos corallinicola gen. &amp; sp. nov. (Nostocales, Cyanobacteria), a new toxic marine heterocyst-forming cyanobacterium from a coral reef.</title>
        <authorList>
            <person name="Li H."/>
            <person name="Li R."/>
            <person name="Kang J."/>
            <person name="Hii K.S."/>
            <person name="Mohamed H.F."/>
            <person name="Xu X."/>
            <person name="Luo Z."/>
        </authorList>
    </citation>
    <scope>NUCLEOTIDE SEQUENCE [LARGE SCALE GENOMIC DNA]</scope>
    <source>
        <strain evidence="2 3">TIOX110</strain>
    </source>
</reference>
<feature type="signal peptide" evidence="1">
    <location>
        <begin position="1"/>
        <end position="25"/>
    </location>
</feature>
<evidence type="ECO:0000313" key="3">
    <source>
        <dbReference type="Proteomes" id="UP001483337"/>
    </source>
</evidence>
<keyword evidence="3" id="KW-1185">Reference proteome</keyword>
<proteinExistence type="predicted"/>
<protein>
    <submittedName>
        <fullName evidence="2">Uncharacterized protein</fullName>
    </submittedName>
</protein>
<sequence>MKNIISALAIFGITATAFVSNQSFAQSSKIEEFNVVGNEPFWNIQVTKKSIVHKALGKQNQIFPYSAPLSAQGRPVNKVRVYQLRGKGNNILILNKVENCSDTMSDKKYPYSATLIMGNQVFEGCAERKFK</sequence>
<organism evidence="2 3">
    <name type="scientific">Okeanomitos corallinicola TIOX110</name>
    <dbReference type="NCBI Taxonomy" id="3133117"/>
    <lineage>
        <taxon>Bacteria</taxon>
        <taxon>Bacillati</taxon>
        <taxon>Cyanobacteriota</taxon>
        <taxon>Cyanophyceae</taxon>
        <taxon>Nostocales</taxon>
        <taxon>Aphanizomenonaceae</taxon>
        <taxon>Okeanomitos</taxon>
    </lineage>
</organism>
<dbReference type="Proteomes" id="UP001483337">
    <property type="component" value="Chromosome"/>
</dbReference>
<name>A0ABZ2UQV2_9CYAN</name>
<dbReference type="RefSeq" id="WP_353930665.1">
    <property type="nucleotide sequence ID" value="NZ_CP150886.1"/>
</dbReference>
<evidence type="ECO:0000256" key="1">
    <source>
        <dbReference type="SAM" id="SignalP"/>
    </source>
</evidence>
<feature type="chain" id="PRO_5045820922" evidence="1">
    <location>
        <begin position="26"/>
        <end position="131"/>
    </location>
</feature>
<accession>A0ABZ2UQV2</accession>